<name>A0ABV0J7V4_9CYAN</name>
<evidence type="ECO:0000313" key="1">
    <source>
        <dbReference type="EMBL" id="MEP0817845.1"/>
    </source>
</evidence>
<dbReference type="EMBL" id="JAMPKM010000006">
    <property type="protein sequence ID" value="MEP0817845.1"/>
    <property type="molecule type" value="Genomic_DNA"/>
</dbReference>
<keyword evidence="2" id="KW-1185">Reference proteome</keyword>
<comment type="caution">
    <text evidence="1">The sequence shown here is derived from an EMBL/GenBank/DDBJ whole genome shotgun (WGS) entry which is preliminary data.</text>
</comment>
<protein>
    <submittedName>
        <fullName evidence="1">Uncharacterized protein</fullName>
    </submittedName>
</protein>
<accession>A0ABV0J7V4</accession>
<proteinExistence type="predicted"/>
<gene>
    <name evidence="1" type="ORF">NC998_12145</name>
</gene>
<sequence length="58" mass="6648">MAIQELVDRILVSRRISRTDQNRFMSALLAKNSLSTEDQQQITRVFDGLQTGLIRVVD</sequence>
<dbReference type="Proteomes" id="UP001464891">
    <property type="component" value="Unassembled WGS sequence"/>
</dbReference>
<organism evidence="1 2">
    <name type="scientific">Trichocoleus desertorum GB2-A4</name>
    <dbReference type="NCBI Taxonomy" id="2933944"/>
    <lineage>
        <taxon>Bacteria</taxon>
        <taxon>Bacillati</taxon>
        <taxon>Cyanobacteriota</taxon>
        <taxon>Cyanophyceae</taxon>
        <taxon>Leptolyngbyales</taxon>
        <taxon>Trichocoleusaceae</taxon>
        <taxon>Trichocoleus</taxon>
    </lineage>
</organism>
<reference evidence="1 2" key="1">
    <citation type="submission" date="2022-04" db="EMBL/GenBank/DDBJ databases">
        <title>Positive selection, recombination, and allopatry shape intraspecific diversity of widespread and dominant cyanobacteria.</title>
        <authorList>
            <person name="Wei J."/>
            <person name="Shu W."/>
            <person name="Hu C."/>
        </authorList>
    </citation>
    <scope>NUCLEOTIDE SEQUENCE [LARGE SCALE GENOMIC DNA]</scope>
    <source>
        <strain evidence="1 2">GB2-A4</strain>
    </source>
</reference>
<evidence type="ECO:0000313" key="2">
    <source>
        <dbReference type="Proteomes" id="UP001464891"/>
    </source>
</evidence>